<evidence type="ECO:0000313" key="4">
    <source>
        <dbReference type="Proteomes" id="UP001430356"/>
    </source>
</evidence>
<dbReference type="PANTHER" id="PTHR31043">
    <property type="entry name" value="NEPHROCYSTIN-4"/>
    <property type="match status" value="1"/>
</dbReference>
<dbReference type="GO" id="GO:0005856">
    <property type="term" value="C:cytoskeleton"/>
    <property type="evidence" value="ECO:0007669"/>
    <property type="project" value="InterPro"/>
</dbReference>
<dbReference type="GO" id="GO:0097730">
    <property type="term" value="C:non-motile cilium"/>
    <property type="evidence" value="ECO:0007669"/>
    <property type="project" value="InterPro"/>
</dbReference>
<dbReference type="GO" id="GO:0090090">
    <property type="term" value="P:negative regulation of canonical Wnt signaling pathway"/>
    <property type="evidence" value="ECO:0007669"/>
    <property type="project" value="InterPro"/>
</dbReference>
<feature type="region of interest" description="Disordered" evidence="1">
    <location>
        <begin position="445"/>
        <end position="481"/>
    </location>
</feature>
<sequence length="1368" mass="146402">MARSGGAAPRPRSAEQTARLLLSNAFRHDTWECAAARKQVQSHGGTVHTLRLSFRELAQQRIAVGDVEAVNLALFDPTRKMFVGATYQLEVRDLVKPLAVRVAPTQVLVVETVVHDTRASAPLEEYRVTRWGSCAVEEMQDGPVSVELRPGSAHLLLVEKSSWPAASLPTSPSDAALYCDVTVDQDAALVQLMDELVPPGVFVSEDFTRATPQPGATLFRLCVATVELSATTAESALSMADPDADWSVAAVAHNGLQQLGKGTEVPLTLEPPKDAARRRSSSSASSSSSSSARGRHRAAAPATNTVVLRSDLPLDIDRLPVHSATSLVLAIRRRAPGSRAFAVLGFCVLPLCMMPMQDRDMRVENLPALRGPFSCEDARLLMVDSASPYGRVPVAVTLTVEYHDTGVAAGAPAVAGTSAAVEPGLAGAAGTPALVTSPAALPEASARDELSSVSGATSASSAPTPLQTLSTADAAAGGGGGASTYPSLPAPLPAATDGASAGDAALAAAATVAVTSATAGAAADMGNVYKLLCTIAEELHRVRESQDSLLQQLSGGGGGVSAMSPALLMRLNKGLADGVVDVVDLDPRPLSVSWRARKHMQDGAQPILHPLEGTLLSETAPVVGRLASSLYGFRVEGVTVDSALRMPGAICLLFSFGSLPHQQVGPLHLTSVEQTPTSESFKVYDDQDRAGFVWCEPTEAMRCGAMRAYKAASSATVYVHLYDALRMFYIATARLPLAAFRRPVSATCAFAPMDVVLQRDLSMTERLVPPKVCPVMRHAGQLHVTVFCVGVADTATGAATDAAMATVRLPDSGLSRVITAKKLRHADRLREGNSDEGPAGAAAAAAAPGREAPASTSVSGAAGGGTLHWQRAQHYKAQLREHQQSVGTAPQLPGVPDAHVQAAQEAAEMEYHLRQLEHERATVKSRRIAEALLSRLTVEHDIRVVSWRPEVVRTTFTNPFLCAMQFTMEVDPADTDVCSVVEAATFTLGPRERTELPLVVRLSYERSRGTTAAAAAAAAAAEPPQRQQQQQQSITARVYSERRELVCRVHVRATVEPPVVDRRYEVFGAPGTAVSKRVLSRTFASASFPATSDSAALLRRMRELCAFVATSSERTTVETNAVLDPITQTYVAAWEEATVSTVTPSEVGRQRIEYVTLFLDAAMSRVYETWELCVFACESVMTRDIQWGQTTALGLPAEGTEDLYCSDDAVTVERRGASYVLRLHPRDVGTQRMLLHTLQGDTLMKTLLTVPTVHPTPTYSHVVELTLAEVQVPVLRRLTFVNRGDQEEVFTVHHNYKFHLRVSPSTFALAPGDTQFVMLRFDQLALPPGEVEGRWPVWVFINNAEDKTVESCYLQLVLRAHPVVRVEA</sequence>
<reference evidence="3 4" key="1">
    <citation type="journal article" date="2021" name="MBio">
        <title>A New Model Trypanosomatid, Novymonas esmeraldas: Genomic Perception of Its 'Candidatus Pandoraea novymonadis' Endosymbiont.</title>
        <authorList>
            <person name="Zakharova A."/>
            <person name="Saura A."/>
            <person name="Butenko A."/>
            <person name="Podesvova L."/>
            <person name="Warmusova S."/>
            <person name="Kostygov A.Y."/>
            <person name="Nenarokova A."/>
            <person name="Lukes J."/>
            <person name="Opperdoes F.R."/>
            <person name="Yurchenko V."/>
        </authorList>
    </citation>
    <scope>NUCLEOTIDE SEQUENCE [LARGE SCALE GENOMIC DNA]</scope>
    <source>
        <strain evidence="3 4">E262AT.01</strain>
    </source>
</reference>
<gene>
    <name evidence="3" type="ORF">NESM_000369500</name>
</gene>
<dbReference type="EMBL" id="JAECZO010000038">
    <property type="protein sequence ID" value="KAK7194523.1"/>
    <property type="molecule type" value="Genomic_DNA"/>
</dbReference>
<dbReference type="Proteomes" id="UP001430356">
    <property type="component" value="Unassembled WGS sequence"/>
</dbReference>
<feature type="compositionally biased region" description="Low complexity" evidence="1">
    <location>
        <begin position="836"/>
        <end position="860"/>
    </location>
</feature>
<feature type="compositionally biased region" description="Low complexity" evidence="1">
    <location>
        <begin position="451"/>
        <end position="462"/>
    </location>
</feature>
<proteinExistence type="predicted"/>
<organism evidence="3 4">
    <name type="scientific">Novymonas esmeraldas</name>
    <dbReference type="NCBI Taxonomy" id="1808958"/>
    <lineage>
        <taxon>Eukaryota</taxon>
        <taxon>Discoba</taxon>
        <taxon>Euglenozoa</taxon>
        <taxon>Kinetoplastea</taxon>
        <taxon>Metakinetoplastina</taxon>
        <taxon>Trypanosomatida</taxon>
        <taxon>Trypanosomatidae</taxon>
        <taxon>Novymonas</taxon>
    </lineage>
</organism>
<feature type="compositionally biased region" description="Low complexity" evidence="1">
    <location>
        <begin position="281"/>
        <end position="292"/>
    </location>
</feature>
<feature type="region of interest" description="Disordered" evidence="1">
    <location>
        <begin position="262"/>
        <end position="302"/>
    </location>
</feature>
<dbReference type="InterPro" id="IPR058685">
    <property type="entry name" value="Ig_NPHP4_4th"/>
</dbReference>
<feature type="domain" description="NPHP4 Ig-like" evidence="2">
    <location>
        <begin position="1276"/>
        <end position="1355"/>
    </location>
</feature>
<name>A0AAW0ENW6_9TRYP</name>
<protein>
    <recommendedName>
        <fullName evidence="2">NPHP4 Ig-like domain-containing protein</fullName>
    </recommendedName>
</protein>
<evidence type="ECO:0000256" key="1">
    <source>
        <dbReference type="SAM" id="MobiDB-lite"/>
    </source>
</evidence>
<comment type="caution">
    <text evidence="3">The sequence shown here is derived from an EMBL/GenBank/DDBJ whole genome shotgun (WGS) entry which is preliminary data.</text>
</comment>
<accession>A0AAW0ENW6</accession>
<evidence type="ECO:0000259" key="2">
    <source>
        <dbReference type="Pfam" id="PF26187"/>
    </source>
</evidence>
<evidence type="ECO:0000313" key="3">
    <source>
        <dbReference type="EMBL" id="KAK7194523.1"/>
    </source>
</evidence>
<dbReference type="InterPro" id="IPR029775">
    <property type="entry name" value="NPHP4"/>
</dbReference>
<keyword evidence="4" id="KW-1185">Reference proteome</keyword>
<dbReference type="Pfam" id="PF26187">
    <property type="entry name" value="Ig_NPHP4_4th"/>
    <property type="match status" value="1"/>
</dbReference>
<dbReference type="PANTHER" id="PTHR31043:SF3">
    <property type="entry name" value="NEPHROCYSTIN-4"/>
    <property type="match status" value="1"/>
</dbReference>
<feature type="region of interest" description="Disordered" evidence="1">
    <location>
        <begin position="825"/>
        <end position="864"/>
    </location>
</feature>